<feature type="transmembrane region" description="Helical" evidence="1">
    <location>
        <begin position="6"/>
        <end position="33"/>
    </location>
</feature>
<reference evidence="3" key="1">
    <citation type="submission" date="2023-06" db="EMBL/GenBank/DDBJ databases">
        <authorList>
            <person name="Zhang S."/>
        </authorList>
    </citation>
    <scope>NUCLEOTIDE SEQUENCE</scope>
    <source>
        <strain evidence="3">SG2303</strain>
    </source>
</reference>
<proteinExistence type="predicted"/>
<feature type="transmembrane region" description="Helical" evidence="1">
    <location>
        <begin position="53"/>
        <end position="75"/>
    </location>
</feature>
<organism evidence="3 4">
    <name type="scientific">Crenobacter oryzisoli</name>
    <dbReference type="NCBI Taxonomy" id="3056844"/>
    <lineage>
        <taxon>Bacteria</taxon>
        <taxon>Pseudomonadati</taxon>
        <taxon>Pseudomonadota</taxon>
        <taxon>Betaproteobacteria</taxon>
        <taxon>Neisseriales</taxon>
        <taxon>Neisseriaceae</taxon>
        <taxon>Crenobacter</taxon>
    </lineage>
</organism>
<feature type="domain" description="Urease accessory protein UreH-like transmembrane" evidence="2">
    <location>
        <begin position="8"/>
        <end position="214"/>
    </location>
</feature>
<evidence type="ECO:0000313" key="4">
    <source>
        <dbReference type="Proteomes" id="UP001168540"/>
    </source>
</evidence>
<accession>A0ABT7XPC9</accession>
<keyword evidence="4" id="KW-1185">Reference proteome</keyword>
<name>A0ABT7XPC9_9NEIS</name>
<evidence type="ECO:0000256" key="1">
    <source>
        <dbReference type="SAM" id="Phobius"/>
    </source>
</evidence>
<gene>
    <name evidence="3" type="ORF">QU481_11730</name>
</gene>
<keyword evidence="1" id="KW-0812">Transmembrane</keyword>
<keyword evidence="1" id="KW-1133">Transmembrane helix</keyword>
<feature type="transmembrane region" description="Helical" evidence="1">
    <location>
        <begin position="167"/>
        <end position="188"/>
    </location>
</feature>
<dbReference type="EMBL" id="JAUEDK010000019">
    <property type="protein sequence ID" value="MDN0075563.1"/>
    <property type="molecule type" value="Genomic_DNA"/>
</dbReference>
<sequence>MLETSLFALFVVGLLGGGHCLGMCGGLVTAFTLQLPSGVRRAPFLLGYNVGRIGSYALIGALLGGLSGAGLTLLATRPFQWVLYFLANLMLIGMGLYLAGMSSAVTRIEAFGRPLWRLLQPRLARLLPVRSPAQSIAVGALWGWLPCGLVYSASLSALAAANAASGALTMLAFGLGTLPNLLLMGAFADRLRAQIQKRPVRLLAGLAVTAIGLYRLAEPLLSGALFI</sequence>
<dbReference type="RefSeq" id="WP_289830195.1">
    <property type="nucleotide sequence ID" value="NZ_JAUEDK010000019.1"/>
</dbReference>
<evidence type="ECO:0000259" key="2">
    <source>
        <dbReference type="Pfam" id="PF13386"/>
    </source>
</evidence>
<feature type="transmembrane region" description="Helical" evidence="1">
    <location>
        <begin position="81"/>
        <end position="99"/>
    </location>
</feature>
<dbReference type="InterPro" id="IPR039447">
    <property type="entry name" value="UreH-like_TM_dom"/>
</dbReference>
<evidence type="ECO:0000313" key="3">
    <source>
        <dbReference type="EMBL" id="MDN0075563.1"/>
    </source>
</evidence>
<keyword evidence="1" id="KW-0472">Membrane</keyword>
<dbReference type="PANTHER" id="PTHR42208">
    <property type="entry name" value="HEAVY METAL TRANSPORTER-RELATED"/>
    <property type="match status" value="1"/>
</dbReference>
<feature type="transmembrane region" description="Helical" evidence="1">
    <location>
        <begin position="200"/>
        <end position="217"/>
    </location>
</feature>
<dbReference type="Pfam" id="PF13386">
    <property type="entry name" value="DsbD_2"/>
    <property type="match status" value="1"/>
</dbReference>
<dbReference type="Proteomes" id="UP001168540">
    <property type="component" value="Unassembled WGS sequence"/>
</dbReference>
<protein>
    <submittedName>
        <fullName evidence="3">Sulfite exporter TauE/SafE family protein</fullName>
    </submittedName>
</protein>
<dbReference type="PANTHER" id="PTHR42208:SF1">
    <property type="entry name" value="HEAVY METAL TRANSPORTER"/>
    <property type="match status" value="1"/>
</dbReference>
<comment type="caution">
    <text evidence="3">The sequence shown here is derived from an EMBL/GenBank/DDBJ whole genome shotgun (WGS) entry which is preliminary data.</text>
</comment>